<comment type="caution">
    <text evidence="2">The sequence shown here is derived from an EMBL/GenBank/DDBJ whole genome shotgun (WGS) entry which is preliminary data.</text>
</comment>
<evidence type="ECO:0008006" key="4">
    <source>
        <dbReference type="Google" id="ProtNLM"/>
    </source>
</evidence>
<dbReference type="OrthoDB" id="783222at2"/>
<feature type="transmembrane region" description="Helical" evidence="1">
    <location>
        <begin position="143"/>
        <end position="163"/>
    </location>
</feature>
<proteinExistence type="predicted"/>
<feature type="transmembrane region" description="Helical" evidence="1">
    <location>
        <begin position="230"/>
        <end position="252"/>
    </location>
</feature>
<protein>
    <recommendedName>
        <fullName evidence="4">O-antigen polymerase</fullName>
    </recommendedName>
</protein>
<feature type="transmembrane region" description="Helical" evidence="1">
    <location>
        <begin position="312"/>
        <end position="331"/>
    </location>
</feature>
<feature type="transmembrane region" description="Helical" evidence="1">
    <location>
        <begin position="199"/>
        <end position="218"/>
    </location>
</feature>
<gene>
    <name evidence="2" type="ORF">FZC78_19110</name>
</gene>
<feature type="transmembrane region" description="Helical" evidence="1">
    <location>
        <begin position="371"/>
        <end position="400"/>
    </location>
</feature>
<reference evidence="2 3" key="1">
    <citation type="submission" date="2019-08" db="EMBL/GenBank/DDBJ databases">
        <title>Bacillus genomes from the desert of Cuatro Cienegas, Coahuila.</title>
        <authorList>
            <person name="Olmedo-Alvarez G."/>
        </authorList>
    </citation>
    <scope>NUCLEOTIDE SEQUENCE [LARGE SCALE GENOMIC DNA]</scope>
    <source>
        <strain evidence="2 3">CH34_1T</strain>
    </source>
</reference>
<feature type="transmembrane region" description="Helical" evidence="1">
    <location>
        <begin position="12"/>
        <end position="32"/>
    </location>
</feature>
<feature type="transmembrane region" description="Helical" evidence="1">
    <location>
        <begin position="264"/>
        <end position="286"/>
    </location>
</feature>
<dbReference type="RefSeq" id="WP_148941681.1">
    <property type="nucleotide sequence ID" value="NZ_VTEI01000014.1"/>
</dbReference>
<feature type="transmembrane region" description="Helical" evidence="1">
    <location>
        <begin position="69"/>
        <end position="94"/>
    </location>
</feature>
<evidence type="ECO:0000313" key="3">
    <source>
        <dbReference type="Proteomes" id="UP000322267"/>
    </source>
</evidence>
<accession>A0A5D4NJM7</accession>
<feature type="transmembrane region" description="Helical" evidence="1">
    <location>
        <begin position="38"/>
        <end position="57"/>
    </location>
</feature>
<organism evidence="2 3">
    <name type="scientific">Rossellomorea vietnamensis</name>
    <dbReference type="NCBI Taxonomy" id="218284"/>
    <lineage>
        <taxon>Bacteria</taxon>
        <taxon>Bacillati</taxon>
        <taxon>Bacillota</taxon>
        <taxon>Bacilli</taxon>
        <taxon>Bacillales</taxon>
        <taxon>Bacillaceae</taxon>
        <taxon>Rossellomorea</taxon>
    </lineage>
</organism>
<keyword evidence="1" id="KW-1133">Transmembrane helix</keyword>
<name>A0A5D4NJM7_9BACI</name>
<evidence type="ECO:0000313" key="2">
    <source>
        <dbReference type="EMBL" id="TYS14267.1"/>
    </source>
</evidence>
<feature type="transmembrane region" description="Helical" evidence="1">
    <location>
        <begin position="337"/>
        <end position="359"/>
    </location>
</feature>
<keyword evidence="1" id="KW-0812">Transmembrane</keyword>
<evidence type="ECO:0000256" key="1">
    <source>
        <dbReference type="SAM" id="Phobius"/>
    </source>
</evidence>
<dbReference type="EMBL" id="VTEI01000014">
    <property type="protein sequence ID" value="TYS14267.1"/>
    <property type="molecule type" value="Genomic_DNA"/>
</dbReference>
<dbReference type="AlphaFoldDB" id="A0A5D4NJM7"/>
<sequence>MNAATLETPRTLTNFFKLWAFFIPITSILLIPTVQGTLPSYLLAFSSLLLVLFVNQYKVQLEGYLSELIMIIFVFILLSLISQLLNSFFTIPAFDRITLVDPDNPSKVVFRTTFFTQSLYLLSGILTFVFVKRYFTLSWEKYIFLGINFFVIYGLFEFIYYLAFNDFGDFLTNREYDDHETINLGNQLMTIGSVTFQRINSLALEPSMFAFTLLPFWIYSIFTKRKKTSILLFIGLCLSTSTSALVGIAFYFTSALKKSNKLLIFYLIGFSILFILLNYEFVFQLLDKIVLQKFNQQTESGIMRSYYFENHLDYFFSLNFFSMIFGIGFGYVRSTDFFTTLLINNGFIGVIIFTVLFFVPIFKLKNTYKNFGLKLSLFVIYLIMMISVPEYSFLSIWLFLGIAYNQLNRQKREAVL</sequence>
<keyword evidence="1" id="KW-0472">Membrane</keyword>
<dbReference type="Proteomes" id="UP000322267">
    <property type="component" value="Unassembled WGS sequence"/>
</dbReference>
<feature type="transmembrane region" description="Helical" evidence="1">
    <location>
        <begin position="114"/>
        <end position="131"/>
    </location>
</feature>